<dbReference type="OrthoDB" id="145361at2"/>
<dbReference type="SUPFAM" id="SSF53474">
    <property type="entry name" value="alpha/beta-Hydrolases"/>
    <property type="match status" value="1"/>
</dbReference>
<name>A0A2X0IJG8_9ACTN</name>
<keyword evidence="3" id="KW-1185">Reference proteome</keyword>
<sequence>MGTAVFVHGTGVREPRFSALFQRVCEGLGEQTPQLTAVPCYWGGDLGARLRADGASIPGHARTRGGPEPEDPVALWDVLYRDPLAELAAAAAGAAEPGELPPGAALPGERPRKLLRVLADALTAATGPATVPVPAELRDGMADAAASLQGSELLPGADERLDDQELALMLARSVVAAAVAAQLDEDTAVVCDGAARDRAVAAAAGAMGAAAPGADRAPSPTRLLLRPPLWLASRQAVRRRRSLTDAAHPFAGDVLHYLARGERIRARLRETVLGVEGPVVLIGHSLGGIAALETLVAEPLPQVELLVTVGSQAPFLYETDALPTLPYPSVLPEHVPRWLNLYDRRDLLSYIGAGIFPGRVEDVEVDNGQPFPASHSAYWSNRAVYRAVAERLA</sequence>
<dbReference type="Pfam" id="PF12697">
    <property type="entry name" value="Abhydrolase_6"/>
    <property type="match status" value="1"/>
</dbReference>
<proteinExistence type="predicted"/>
<accession>A0A2X0IJG8</accession>
<comment type="caution">
    <text evidence="2">The sequence shown here is derived from an EMBL/GenBank/DDBJ whole genome shotgun (WGS) entry which is preliminary data.</text>
</comment>
<dbReference type="RefSeq" id="WP_111502783.1">
    <property type="nucleotide sequence ID" value="NZ_QKYN01000077.1"/>
</dbReference>
<dbReference type="InterPro" id="IPR029058">
    <property type="entry name" value="AB_hydrolase_fold"/>
</dbReference>
<dbReference type="AlphaFoldDB" id="A0A2X0IJG8"/>
<protein>
    <recommendedName>
        <fullName evidence="1">AB hydrolase-1 domain-containing protein</fullName>
    </recommendedName>
</protein>
<dbReference type="Gene3D" id="3.40.50.1820">
    <property type="entry name" value="alpha/beta hydrolase"/>
    <property type="match status" value="1"/>
</dbReference>
<evidence type="ECO:0000313" key="2">
    <source>
        <dbReference type="EMBL" id="RAG83773.1"/>
    </source>
</evidence>
<gene>
    <name evidence="2" type="ORF">DN069_20220</name>
</gene>
<dbReference type="InterPro" id="IPR000073">
    <property type="entry name" value="AB_hydrolase_1"/>
</dbReference>
<evidence type="ECO:0000259" key="1">
    <source>
        <dbReference type="Pfam" id="PF12697"/>
    </source>
</evidence>
<organism evidence="2 3">
    <name type="scientific">Streptacidiphilus pinicola</name>
    <dbReference type="NCBI Taxonomy" id="2219663"/>
    <lineage>
        <taxon>Bacteria</taxon>
        <taxon>Bacillati</taxon>
        <taxon>Actinomycetota</taxon>
        <taxon>Actinomycetes</taxon>
        <taxon>Kitasatosporales</taxon>
        <taxon>Streptomycetaceae</taxon>
        <taxon>Streptacidiphilus</taxon>
    </lineage>
</organism>
<dbReference type="Proteomes" id="UP000248889">
    <property type="component" value="Unassembled WGS sequence"/>
</dbReference>
<dbReference type="EMBL" id="QKYN01000077">
    <property type="protein sequence ID" value="RAG83773.1"/>
    <property type="molecule type" value="Genomic_DNA"/>
</dbReference>
<evidence type="ECO:0000313" key="3">
    <source>
        <dbReference type="Proteomes" id="UP000248889"/>
    </source>
</evidence>
<reference evidence="2 3" key="1">
    <citation type="submission" date="2018-06" db="EMBL/GenBank/DDBJ databases">
        <title>Streptacidiphilus pinicola sp. nov., isolated from pine grove soil.</title>
        <authorList>
            <person name="Roh S.G."/>
            <person name="Park S."/>
            <person name="Kim M.-K."/>
            <person name="Yun B.-R."/>
            <person name="Park J."/>
            <person name="Kim M.J."/>
            <person name="Kim Y.S."/>
            <person name="Kim S.B."/>
        </authorList>
    </citation>
    <scope>NUCLEOTIDE SEQUENCE [LARGE SCALE GENOMIC DNA]</scope>
    <source>
        <strain evidence="2 3">MMS16-CNU450</strain>
    </source>
</reference>
<feature type="domain" description="AB hydrolase-1" evidence="1">
    <location>
        <begin position="268"/>
        <end position="349"/>
    </location>
</feature>
<dbReference type="GO" id="GO:0003824">
    <property type="term" value="F:catalytic activity"/>
    <property type="evidence" value="ECO:0007669"/>
    <property type="project" value="UniProtKB-ARBA"/>
</dbReference>